<dbReference type="RefSeq" id="WP_373299796.1">
    <property type="nucleotide sequence ID" value="NZ_BMRP01000007.1"/>
</dbReference>
<sequence>MIDTGDIDVYLGVDVGKGEHHATALTPAGKRVFDKRLPNTEPKLREVFAKLQAKHGTVLVVVDQPASIGALPLAVARDTGCSVAYLPGLTMRRIADLYTGEAKTDARDAAIIADAARTIPHTLRNLAPSDETVAELEMIVGFDDDLAAESTRIKNRLRGLLTQIHPSLERVLGPRLDHPAVLALLERHGSPAHLRKAGRRRLVTLLRPKAPRLAERLVEDVFDALDEQSVVVPGTDAASLIVPSLASSLTSVLDQRKHLASRIEELLEAHPLSPVLTSMPGIGVRTAARILIDVGDASAFPTAGHLAAYAGLAPVTRSSGSSIRGEHPSRRGNKQLKRAFYLAAFASLSQPESRTYYDKKRRQGKHHVAALVCLARRRIDVLFAMLRDGTFYEPPTAIAA</sequence>
<dbReference type="PANTHER" id="PTHR33055:SF3">
    <property type="entry name" value="PUTATIVE TRANSPOSASE FOR IS117-RELATED"/>
    <property type="match status" value="1"/>
</dbReference>
<dbReference type="PANTHER" id="PTHR33055">
    <property type="entry name" value="TRANSPOSASE FOR INSERTION SEQUENCE ELEMENT IS1111A"/>
    <property type="match status" value="1"/>
</dbReference>
<dbReference type="Pfam" id="PF02371">
    <property type="entry name" value="Transposase_20"/>
    <property type="match status" value="1"/>
</dbReference>
<evidence type="ECO:0000313" key="4">
    <source>
        <dbReference type="Proteomes" id="UP000654471"/>
    </source>
</evidence>
<keyword evidence="4" id="KW-1185">Reference proteome</keyword>
<evidence type="ECO:0000259" key="1">
    <source>
        <dbReference type="Pfam" id="PF01548"/>
    </source>
</evidence>
<proteinExistence type="predicted"/>
<dbReference type="InterPro" id="IPR003346">
    <property type="entry name" value="Transposase_20"/>
</dbReference>
<dbReference type="Pfam" id="PF01548">
    <property type="entry name" value="DEDD_Tnp_IS110"/>
    <property type="match status" value="1"/>
</dbReference>
<evidence type="ECO:0000313" key="3">
    <source>
        <dbReference type="EMBL" id="GGU59795.1"/>
    </source>
</evidence>
<feature type="domain" description="Transposase IS116/IS110/IS902 C-terminal" evidence="2">
    <location>
        <begin position="275"/>
        <end position="357"/>
    </location>
</feature>
<dbReference type="EMBL" id="BMRP01000007">
    <property type="protein sequence ID" value="GGU59795.1"/>
    <property type="molecule type" value="Genomic_DNA"/>
</dbReference>
<feature type="domain" description="Transposase IS110-like N-terminal" evidence="1">
    <location>
        <begin position="11"/>
        <end position="166"/>
    </location>
</feature>
<evidence type="ECO:0000259" key="2">
    <source>
        <dbReference type="Pfam" id="PF02371"/>
    </source>
</evidence>
<accession>A0ABQ2UY60</accession>
<protein>
    <submittedName>
        <fullName evidence="3">Insertion element IS110 uncharacterized 43.6 kDa protein</fullName>
    </submittedName>
</protein>
<reference evidence="4" key="1">
    <citation type="journal article" date="2019" name="Int. J. Syst. Evol. Microbiol.">
        <title>The Global Catalogue of Microorganisms (GCM) 10K type strain sequencing project: providing services to taxonomists for standard genome sequencing and annotation.</title>
        <authorList>
            <consortium name="The Broad Institute Genomics Platform"/>
            <consortium name="The Broad Institute Genome Sequencing Center for Infectious Disease"/>
            <person name="Wu L."/>
            <person name="Ma J."/>
        </authorList>
    </citation>
    <scope>NUCLEOTIDE SEQUENCE [LARGE SCALE GENOMIC DNA]</scope>
    <source>
        <strain evidence="4">JCM 3399</strain>
    </source>
</reference>
<organism evidence="3 4">
    <name type="scientific">Streptomyces albospinus</name>
    <dbReference type="NCBI Taxonomy" id="285515"/>
    <lineage>
        <taxon>Bacteria</taxon>
        <taxon>Bacillati</taxon>
        <taxon>Actinomycetota</taxon>
        <taxon>Actinomycetes</taxon>
        <taxon>Kitasatosporales</taxon>
        <taxon>Streptomycetaceae</taxon>
        <taxon>Streptomyces</taxon>
    </lineage>
</organism>
<comment type="caution">
    <text evidence="3">The sequence shown here is derived from an EMBL/GenBank/DDBJ whole genome shotgun (WGS) entry which is preliminary data.</text>
</comment>
<dbReference type="InterPro" id="IPR047650">
    <property type="entry name" value="Transpos_IS110"/>
</dbReference>
<dbReference type="Proteomes" id="UP000654471">
    <property type="component" value="Unassembled WGS sequence"/>
</dbReference>
<name>A0ABQ2UY60_9ACTN</name>
<gene>
    <name evidence="3" type="ORF">GCM10010211_25970</name>
</gene>
<dbReference type="NCBIfam" id="NF033542">
    <property type="entry name" value="transpos_IS110"/>
    <property type="match status" value="1"/>
</dbReference>
<dbReference type="InterPro" id="IPR002525">
    <property type="entry name" value="Transp_IS110-like_N"/>
</dbReference>